<protein>
    <submittedName>
        <fullName evidence="1">Uncharacterized protein</fullName>
    </submittedName>
</protein>
<dbReference type="EMBL" id="CM042049">
    <property type="protein sequence ID" value="KAI3746912.1"/>
    <property type="molecule type" value="Genomic_DNA"/>
</dbReference>
<proteinExistence type="predicted"/>
<sequence length="93" mass="10458">MHGRVLYTWRSQIGFGSLNFGRHAFGRVMNSVVDRVVVRMVAETYRGSAIAEAFPHVPSRICRVVFASLISADYVGYLLQELSVITEQTQSNH</sequence>
<gene>
    <name evidence="1" type="ORF">L6452_09354</name>
</gene>
<evidence type="ECO:0000313" key="2">
    <source>
        <dbReference type="Proteomes" id="UP001055879"/>
    </source>
</evidence>
<reference evidence="1 2" key="2">
    <citation type="journal article" date="2022" name="Mol. Ecol. Resour.">
        <title>The genomes of chicory, endive, great burdock and yacon provide insights into Asteraceae paleo-polyploidization history and plant inulin production.</title>
        <authorList>
            <person name="Fan W."/>
            <person name="Wang S."/>
            <person name="Wang H."/>
            <person name="Wang A."/>
            <person name="Jiang F."/>
            <person name="Liu H."/>
            <person name="Zhao H."/>
            <person name="Xu D."/>
            <person name="Zhang Y."/>
        </authorList>
    </citation>
    <scope>NUCLEOTIDE SEQUENCE [LARGE SCALE GENOMIC DNA]</scope>
    <source>
        <strain evidence="2">cv. Niubang</strain>
    </source>
</reference>
<name>A0ACB9DK42_ARCLA</name>
<dbReference type="Proteomes" id="UP001055879">
    <property type="component" value="Linkage Group LG03"/>
</dbReference>
<accession>A0ACB9DK42</accession>
<comment type="caution">
    <text evidence="1">The sequence shown here is derived from an EMBL/GenBank/DDBJ whole genome shotgun (WGS) entry which is preliminary data.</text>
</comment>
<evidence type="ECO:0000313" key="1">
    <source>
        <dbReference type="EMBL" id="KAI3746912.1"/>
    </source>
</evidence>
<keyword evidence="2" id="KW-1185">Reference proteome</keyword>
<organism evidence="1 2">
    <name type="scientific">Arctium lappa</name>
    <name type="common">Greater burdock</name>
    <name type="synonym">Lappa major</name>
    <dbReference type="NCBI Taxonomy" id="4217"/>
    <lineage>
        <taxon>Eukaryota</taxon>
        <taxon>Viridiplantae</taxon>
        <taxon>Streptophyta</taxon>
        <taxon>Embryophyta</taxon>
        <taxon>Tracheophyta</taxon>
        <taxon>Spermatophyta</taxon>
        <taxon>Magnoliopsida</taxon>
        <taxon>eudicotyledons</taxon>
        <taxon>Gunneridae</taxon>
        <taxon>Pentapetalae</taxon>
        <taxon>asterids</taxon>
        <taxon>campanulids</taxon>
        <taxon>Asterales</taxon>
        <taxon>Asteraceae</taxon>
        <taxon>Carduoideae</taxon>
        <taxon>Cardueae</taxon>
        <taxon>Arctiinae</taxon>
        <taxon>Arctium</taxon>
    </lineage>
</organism>
<reference evidence="2" key="1">
    <citation type="journal article" date="2022" name="Mol. Ecol. Resour.">
        <title>The genomes of chicory, endive, great burdock and yacon provide insights into Asteraceae palaeo-polyploidization history and plant inulin production.</title>
        <authorList>
            <person name="Fan W."/>
            <person name="Wang S."/>
            <person name="Wang H."/>
            <person name="Wang A."/>
            <person name="Jiang F."/>
            <person name="Liu H."/>
            <person name="Zhao H."/>
            <person name="Xu D."/>
            <person name="Zhang Y."/>
        </authorList>
    </citation>
    <scope>NUCLEOTIDE SEQUENCE [LARGE SCALE GENOMIC DNA]</scope>
    <source>
        <strain evidence="2">cv. Niubang</strain>
    </source>
</reference>